<dbReference type="InterPro" id="IPR036084">
    <property type="entry name" value="Ser_inhib-like_sf"/>
</dbReference>
<feature type="signal peptide" evidence="1">
    <location>
        <begin position="1"/>
        <end position="22"/>
    </location>
</feature>
<feature type="chain" id="PRO_5043875347" evidence="1">
    <location>
        <begin position="23"/>
        <end position="103"/>
    </location>
</feature>
<proteinExistence type="predicted"/>
<organism evidence="2 3">
    <name type="scientific">Larinioides sclopetarius</name>
    <dbReference type="NCBI Taxonomy" id="280406"/>
    <lineage>
        <taxon>Eukaryota</taxon>
        <taxon>Metazoa</taxon>
        <taxon>Ecdysozoa</taxon>
        <taxon>Arthropoda</taxon>
        <taxon>Chelicerata</taxon>
        <taxon>Arachnida</taxon>
        <taxon>Araneae</taxon>
        <taxon>Araneomorphae</taxon>
        <taxon>Entelegynae</taxon>
        <taxon>Araneoidea</taxon>
        <taxon>Araneidae</taxon>
        <taxon>Larinioides</taxon>
    </lineage>
</organism>
<sequence>MKAVFFLCSVAFLVTLITVQDAKHQDIDSLKRFIERLGGKTDNCQGNTMFGKYTHCDPRCDQPMGSDLPGCHRNSTVGCGACPKGLIPVDESRNKCVKPEDCP</sequence>
<evidence type="ECO:0000313" key="2">
    <source>
        <dbReference type="EMBL" id="CAL1282831.1"/>
    </source>
</evidence>
<dbReference type="Gene3D" id="2.10.25.10">
    <property type="entry name" value="Laminin"/>
    <property type="match status" value="1"/>
</dbReference>
<dbReference type="SUPFAM" id="SSF57567">
    <property type="entry name" value="Serine protease inhibitors"/>
    <property type="match status" value="1"/>
</dbReference>
<accession>A0AAV2AGQ3</accession>
<dbReference type="EMBL" id="CAXIEN010000160">
    <property type="protein sequence ID" value="CAL1282831.1"/>
    <property type="molecule type" value="Genomic_DNA"/>
</dbReference>
<protein>
    <submittedName>
        <fullName evidence="2">Uncharacterized protein</fullName>
    </submittedName>
</protein>
<keyword evidence="1" id="KW-0732">Signal</keyword>
<comment type="caution">
    <text evidence="2">The sequence shown here is derived from an EMBL/GenBank/DDBJ whole genome shotgun (WGS) entry which is preliminary data.</text>
</comment>
<evidence type="ECO:0000256" key="1">
    <source>
        <dbReference type="SAM" id="SignalP"/>
    </source>
</evidence>
<keyword evidence="3" id="KW-1185">Reference proteome</keyword>
<name>A0AAV2AGQ3_9ARAC</name>
<evidence type="ECO:0000313" key="3">
    <source>
        <dbReference type="Proteomes" id="UP001497382"/>
    </source>
</evidence>
<reference evidence="2 3" key="1">
    <citation type="submission" date="2024-04" db="EMBL/GenBank/DDBJ databases">
        <authorList>
            <person name="Rising A."/>
            <person name="Reimegard J."/>
            <person name="Sonavane S."/>
            <person name="Akerstrom W."/>
            <person name="Nylinder S."/>
            <person name="Hedman E."/>
            <person name="Kallberg Y."/>
        </authorList>
    </citation>
    <scope>NUCLEOTIDE SEQUENCE [LARGE SCALE GENOMIC DNA]</scope>
</reference>
<dbReference type="AlphaFoldDB" id="A0AAV2AGQ3"/>
<dbReference type="Proteomes" id="UP001497382">
    <property type="component" value="Unassembled WGS sequence"/>
</dbReference>
<gene>
    <name evidence="2" type="ORF">LARSCL_LOCUS12279</name>
</gene>